<dbReference type="AlphaFoldDB" id="A0A1G7WXP5"/>
<dbReference type="Proteomes" id="UP000199045">
    <property type="component" value="Unassembled WGS sequence"/>
</dbReference>
<keyword evidence="2" id="KW-0732">Signal</keyword>
<evidence type="ECO:0000313" key="4">
    <source>
        <dbReference type="Proteomes" id="UP000199045"/>
    </source>
</evidence>
<feature type="region of interest" description="Disordered" evidence="1">
    <location>
        <begin position="39"/>
        <end position="153"/>
    </location>
</feature>
<proteinExistence type="predicted"/>
<name>A0A1G7WXP5_CHIFI</name>
<evidence type="ECO:0000313" key="3">
    <source>
        <dbReference type="EMBL" id="SDG76702.1"/>
    </source>
</evidence>
<gene>
    <name evidence="3" type="ORF">SAMN04488121_106207</name>
</gene>
<feature type="compositionally biased region" description="Polar residues" evidence="1">
    <location>
        <begin position="110"/>
        <end position="122"/>
    </location>
</feature>
<feature type="compositionally biased region" description="Low complexity" evidence="1">
    <location>
        <begin position="124"/>
        <end position="145"/>
    </location>
</feature>
<dbReference type="EMBL" id="FNBN01000006">
    <property type="protein sequence ID" value="SDG76702.1"/>
    <property type="molecule type" value="Genomic_DNA"/>
</dbReference>
<feature type="compositionally biased region" description="Polar residues" evidence="1">
    <location>
        <begin position="56"/>
        <end position="87"/>
    </location>
</feature>
<organism evidence="3 4">
    <name type="scientific">Chitinophaga filiformis</name>
    <name type="common">Myxococcus filiformis</name>
    <name type="synonym">Flexibacter filiformis</name>
    <dbReference type="NCBI Taxonomy" id="104663"/>
    <lineage>
        <taxon>Bacteria</taxon>
        <taxon>Pseudomonadati</taxon>
        <taxon>Bacteroidota</taxon>
        <taxon>Chitinophagia</taxon>
        <taxon>Chitinophagales</taxon>
        <taxon>Chitinophagaceae</taxon>
        <taxon>Chitinophaga</taxon>
    </lineage>
</organism>
<accession>A0A1G7WXP5</accession>
<feature type="compositionally biased region" description="Basic and acidic residues" evidence="1">
    <location>
        <begin position="42"/>
        <end position="55"/>
    </location>
</feature>
<dbReference type="STRING" id="104663.SAMN04488121_106207"/>
<feature type="chain" id="PRO_5011655185" evidence="2">
    <location>
        <begin position="20"/>
        <end position="153"/>
    </location>
</feature>
<evidence type="ECO:0000256" key="1">
    <source>
        <dbReference type="SAM" id="MobiDB-lite"/>
    </source>
</evidence>
<protein>
    <submittedName>
        <fullName evidence="3">Uncharacterized protein</fullName>
    </submittedName>
</protein>
<sequence>MKPYILLMMLLLSGLSATKAQQRTRDKLFPSFQQDFSALQQKESKEAPKDPRTTREQIFTNYRPQQNTRQGSTATLRTNSTSKNPSDINVEEAAKTLKAKQVNLPAPTAVPTQGNESESSGPLKTAAPVVTPPAKTAAPAAAPVKKSFERKKQ</sequence>
<dbReference type="OrthoDB" id="679968at2"/>
<reference evidence="4" key="1">
    <citation type="submission" date="2016-10" db="EMBL/GenBank/DDBJ databases">
        <authorList>
            <person name="Varghese N."/>
            <person name="Submissions S."/>
        </authorList>
    </citation>
    <scope>NUCLEOTIDE SEQUENCE [LARGE SCALE GENOMIC DNA]</scope>
    <source>
        <strain evidence="4">DSM 527</strain>
    </source>
</reference>
<feature type="signal peptide" evidence="2">
    <location>
        <begin position="1"/>
        <end position="19"/>
    </location>
</feature>
<evidence type="ECO:0000256" key="2">
    <source>
        <dbReference type="SAM" id="SignalP"/>
    </source>
</evidence>
<dbReference type="RefSeq" id="WP_089835267.1">
    <property type="nucleotide sequence ID" value="NZ_FNBN01000006.1"/>
</dbReference>